<gene>
    <name evidence="2" type="ORF">FSP39_017045</name>
</gene>
<accession>A0AA88YD92</accession>
<protein>
    <recommendedName>
        <fullName evidence="1">Retrotransposon gag domain-containing protein</fullName>
    </recommendedName>
</protein>
<dbReference type="Gene3D" id="4.10.60.10">
    <property type="entry name" value="Zinc finger, CCHC-type"/>
    <property type="match status" value="1"/>
</dbReference>
<dbReference type="InterPro" id="IPR036875">
    <property type="entry name" value="Znf_CCHC_sf"/>
</dbReference>
<dbReference type="Pfam" id="PF03732">
    <property type="entry name" value="Retrotrans_gag"/>
    <property type="match status" value="1"/>
</dbReference>
<dbReference type="PANTHER" id="PTHR33223">
    <property type="entry name" value="CCHC-TYPE DOMAIN-CONTAINING PROTEIN"/>
    <property type="match status" value="1"/>
</dbReference>
<organism evidence="2 3">
    <name type="scientific">Pinctada imbricata</name>
    <name type="common">Atlantic pearl-oyster</name>
    <name type="synonym">Pinctada martensii</name>
    <dbReference type="NCBI Taxonomy" id="66713"/>
    <lineage>
        <taxon>Eukaryota</taxon>
        <taxon>Metazoa</taxon>
        <taxon>Spiralia</taxon>
        <taxon>Lophotrochozoa</taxon>
        <taxon>Mollusca</taxon>
        <taxon>Bivalvia</taxon>
        <taxon>Autobranchia</taxon>
        <taxon>Pteriomorphia</taxon>
        <taxon>Pterioida</taxon>
        <taxon>Pterioidea</taxon>
        <taxon>Pteriidae</taxon>
        <taxon>Pinctada</taxon>
    </lineage>
</organism>
<reference evidence="2" key="1">
    <citation type="submission" date="2019-08" db="EMBL/GenBank/DDBJ databases">
        <title>The improved chromosome-level genome for the pearl oyster Pinctada fucata martensii using PacBio sequencing and Hi-C.</title>
        <authorList>
            <person name="Zheng Z."/>
        </authorList>
    </citation>
    <scope>NUCLEOTIDE SEQUENCE</scope>
    <source>
        <strain evidence="2">ZZ-2019</strain>
        <tissue evidence="2">Adductor muscle</tissue>
    </source>
</reference>
<proteinExistence type="predicted"/>
<keyword evidence="3" id="KW-1185">Reference proteome</keyword>
<dbReference type="Proteomes" id="UP001186944">
    <property type="component" value="Unassembled WGS sequence"/>
</dbReference>
<dbReference type="InterPro" id="IPR005162">
    <property type="entry name" value="Retrotrans_gag_dom"/>
</dbReference>
<dbReference type="GO" id="GO:0003676">
    <property type="term" value="F:nucleic acid binding"/>
    <property type="evidence" value="ECO:0007669"/>
    <property type="project" value="InterPro"/>
</dbReference>
<evidence type="ECO:0000313" key="3">
    <source>
        <dbReference type="Proteomes" id="UP001186944"/>
    </source>
</evidence>
<dbReference type="SUPFAM" id="SSF57756">
    <property type="entry name" value="Retrovirus zinc finger-like domains"/>
    <property type="match status" value="1"/>
</dbReference>
<evidence type="ECO:0000313" key="2">
    <source>
        <dbReference type="EMBL" id="KAK3103177.1"/>
    </source>
</evidence>
<comment type="caution">
    <text evidence="2">The sequence shown here is derived from an EMBL/GenBank/DDBJ whole genome shotgun (WGS) entry which is preliminary data.</text>
</comment>
<name>A0AA88YD92_PINIB</name>
<feature type="domain" description="Retrotransposon gag" evidence="1">
    <location>
        <begin position="105"/>
        <end position="195"/>
    </location>
</feature>
<dbReference type="GO" id="GO:0008270">
    <property type="term" value="F:zinc ion binding"/>
    <property type="evidence" value="ECO:0007669"/>
    <property type="project" value="InterPro"/>
</dbReference>
<dbReference type="AlphaFoldDB" id="A0AA88YD92"/>
<evidence type="ECO:0000259" key="1">
    <source>
        <dbReference type="Pfam" id="PF03732"/>
    </source>
</evidence>
<dbReference type="PANTHER" id="PTHR33223:SF6">
    <property type="entry name" value="CCHC-TYPE DOMAIN-CONTAINING PROTEIN"/>
    <property type="match status" value="1"/>
</dbReference>
<dbReference type="EMBL" id="VSWD01000005">
    <property type="protein sequence ID" value="KAK3103177.1"/>
    <property type="molecule type" value="Genomic_DNA"/>
</dbReference>
<sequence>MTTPKEYVINIGDPLSNEQIARRLSFSDSLNDDLQSLSDPFDYFRTCRTSRSKQENMTFPQFMMPMPLHLRTFHGYNEEDGEKFLNDFIAFSTMSGFDDDRRMSAFSLYLAGPAYNWYKTLDSEIQRNWDFLKESFIENYATANDALLYSELQLYNELKLTEKMNVEDYHSEILKRGRKLKKTEPDMMSRFIDGLPGGLKFFVRAGRPTSLADAMQSARMGDACGYRKDMGPIAVPGKMETPTVCAIEKVQREDRLCKIEQQLEVVMQSLSKLRDGPVDSSPRARRECHKCGGKDHFKNRCKWNGQGVRSPDTKCQICTQNGHGAKECIDFQFPQGNDKTPGETRIRLGP</sequence>